<dbReference type="OrthoDB" id="9788260at2"/>
<evidence type="ECO:0000259" key="1">
    <source>
        <dbReference type="Pfam" id="PF12146"/>
    </source>
</evidence>
<evidence type="ECO:0000313" key="3">
    <source>
        <dbReference type="Proteomes" id="UP000245680"/>
    </source>
</evidence>
<feature type="domain" description="Serine aminopeptidase S33" evidence="1">
    <location>
        <begin position="41"/>
        <end position="293"/>
    </location>
</feature>
<dbReference type="Gene3D" id="3.40.50.1820">
    <property type="entry name" value="alpha/beta hydrolase"/>
    <property type="match status" value="1"/>
</dbReference>
<gene>
    <name evidence="2" type="ORF">DKT77_03345</name>
</gene>
<keyword evidence="2" id="KW-0378">Hydrolase</keyword>
<dbReference type="AlphaFoldDB" id="A0A2V2LGJ2"/>
<organism evidence="2 3">
    <name type="scientific">Meridianimarinicoccus roseus</name>
    <dbReference type="NCBI Taxonomy" id="2072018"/>
    <lineage>
        <taxon>Bacteria</taxon>
        <taxon>Pseudomonadati</taxon>
        <taxon>Pseudomonadota</taxon>
        <taxon>Alphaproteobacteria</taxon>
        <taxon>Rhodobacterales</taxon>
        <taxon>Paracoccaceae</taxon>
        <taxon>Meridianimarinicoccus</taxon>
    </lineage>
</organism>
<dbReference type="SUPFAM" id="SSF53474">
    <property type="entry name" value="alpha/beta-Hydrolases"/>
    <property type="match status" value="1"/>
</dbReference>
<proteinExistence type="predicted"/>
<dbReference type="RefSeq" id="WP_109810320.1">
    <property type="nucleotide sequence ID" value="NZ_QGKU01000012.1"/>
</dbReference>
<dbReference type="EMBL" id="QGKU01000012">
    <property type="protein sequence ID" value="PWR04092.1"/>
    <property type="molecule type" value="Genomic_DNA"/>
</dbReference>
<dbReference type="Proteomes" id="UP000245680">
    <property type="component" value="Unassembled WGS sequence"/>
</dbReference>
<sequence length="332" mass="35847">MTHLPAPFDHASAQAPPGAEAVWATARDGVRLRLAHLASGPRGTILMVPGRTEYVEKYGHVAADFARHGLGMVSIDLRGQGLADRLLDDPMIGHVGRFSDYQNDMAALVDFAAARDMPRPWFLIGHSMGGAIGLRAVMDGLDVRAAVFSAPMWGIAMPPVLRPVSWSLGWLAHQGGLNRWVTPGTTRDSYVRVCDPADNFLTSDPAMLMRMRAQLDAQPGMDLGGPSVPWLYRALRECEELRRDACPPVPTMTFLPEREEIVCAAAIREMTARWGDGVLVEVPGGKHETMMETADRQALFLSRCLDLFAAAGNPNGDVGTGAAPLNVRSGSA</sequence>
<comment type="caution">
    <text evidence="2">The sequence shown here is derived from an EMBL/GenBank/DDBJ whole genome shotgun (WGS) entry which is preliminary data.</text>
</comment>
<dbReference type="InterPro" id="IPR022742">
    <property type="entry name" value="Hydrolase_4"/>
</dbReference>
<dbReference type="GO" id="GO:0016787">
    <property type="term" value="F:hydrolase activity"/>
    <property type="evidence" value="ECO:0007669"/>
    <property type="project" value="UniProtKB-KW"/>
</dbReference>
<name>A0A2V2LGJ2_9RHOB</name>
<reference evidence="2 3" key="1">
    <citation type="submission" date="2018-05" db="EMBL/GenBank/DDBJ databases">
        <title>Rhodobacteraceae gen. nov., sp. nov. isolated from sea water.</title>
        <authorList>
            <person name="Ren Y."/>
        </authorList>
    </citation>
    <scope>NUCLEOTIDE SEQUENCE [LARGE SCALE GENOMIC DNA]</scope>
    <source>
        <strain evidence="2 3">TG-679</strain>
    </source>
</reference>
<dbReference type="PANTHER" id="PTHR11614">
    <property type="entry name" value="PHOSPHOLIPASE-RELATED"/>
    <property type="match status" value="1"/>
</dbReference>
<dbReference type="InterPro" id="IPR051044">
    <property type="entry name" value="MAG_DAG_Lipase"/>
</dbReference>
<accession>A0A2V2LGJ2</accession>
<dbReference type="Pfam" id="PF12146">
    <property type="entry name" value="Hydrolase_4"/>
    <property type="match status" value="1"/>
</dbReference>
<keyword evidence="3" id="KW-1185">Reference proteome</keyword>
<evidence type="ECO:0000313" key="2">
    <source>
        <dbReference type="EMBL" id="PWR04092.1"/>
    </source>
</evidence>
<protein>
    <submittedName>
        <fullName evidence="2">Alpha/beta hydrolase</fullName>
    </submittedName>
</protein>
<dbReference type="InterPro" id="IPR029058">
    <property type="entry name" value="AB_hydrolase_fold"/>
</dbReference>